<dbReference type="AlphaFoldDB" id="A0A843TQS8"/>
<dbReference type="PANTHER" id="PTHR33240:SF8">
    <property type="entry name" value="OS03G0439900 PROTEIN"/>
    <property type="match status" value="1"/>
</dbReference>
<dbReference type="EMBL" id="NMUH01000109">
    <property type="protein sequence ID" value="MQL71793.1"/>
    <property type="molecule type" value="Genomic_DNA"/>
</dbReference>
<feature type="region of interest" description="Disordered" evidence="1">
    <location>
        <begin position="358"/>
        <end position="398"/>
    </location>
</feature>
<organism evidence="2 3">
    <name type="scientific">Colocasia esculenta</name>
    <name type="common">Wild taro</name>
    <name type="synonym">Arum esculentum</name>
    <dbReference type="NCBI Taxonomy" id="4460"/>
    <lineage>
        <taxon>Eukaryota</taxon>
        <taxon>Viridiplantae</taxon>
        <taxon>Streptophyta</taxon>
        <taxon>Embryophyta</taxon>
        <taxon>Tracheophyta</taxon>
        <taxon>Spermatophyta</taxon>
        <taxon>Magnoliopsida</taxon>
        <taxon>Liliopsida</taxon>
        <taxon>Araceae</taxon>
        <taxon>Aroideae</taxon>
        <taxon>Colocasieae</taxon>
        <taxon>Colocasia</taxon>
    </lineage>
</organism>
<gene>
    <name evidence="2" type="ORF">Taro_004107</name>
</gene>
<proteinExistence type="predicted"/>
<dbReference type="OrthoDB" id="1937476at2759"/>
<feature type="compositionally biased region" description="Acidic residues" evidence="1">
    <location>
        <begin position="382"/>
        <end position="391"/>
    </location>
</feature>
<accession>A0A843TQS8</accession>
<evidence type="ECO:0000313" key="3">
    <source>
        <dbReference type="Proteomes" id="UP000652761"/>
    </source>
</evidence>
<evidence type="ECO:0000313" key="2">
    <source>
        <dbReference type="EMBL" id="MQL71793.1"/>
    </source>
</evidence>
<protein>
    <submittedName>
        <fullName evidence="2">Uncharacterized protein</fullName>
    </submittedName>
</protein>
<name>A0A843TQS8_COLES</name>
<dbReference type="Proteomes" id="UP000652761">
    <property type="component" value="Unassembled WGS sequence"/>
</dbReference>
<evidence type="ECO:0000256" key="1">
    <source>
        <dbReference type="SAM" id="MobiDB-lite"/>
    </source>
</evidence>
<sequence length="507" mass="57817">MLGLYGPHTVGFLPCTDLCGVSFHPELWPFLEGLMPMVKDVWITGSNQNSEEATGRVTVDLILGSFATKVTFYIIDADTTYRILLGRPWLHENWVIPSTLHQCIKYAREGKQHTVFADQAPFREDECNLTDALLYLGGPALQLPPRSKGKGKQIKCSDEDSETGELFVINKNLVELHAKNFRSKAICLEKQNIKHVADYVSQGINGSIPLPPNCLQISFPKQHQSVQRLKTFVVTYQRKEEKEKARKASKPIHFYKGEPIAQTSLDDDFDWENQTQNHLEPIEEMADMPESIKEMCKKQNIPQVQNTSRRNFFKQLWEPSQVRGQPPFPRKDIRGLGYEAKVFFSANVVGLLLDTGSAKSSQASSNSNPQEDIFCPTKGSLDEESSEESDEQSSPINSEDTNFYEVLVAYPDDEEDFVDLQLAPQEIEDGGQATVDELIELNLGDQENPRPVFISTLLDEQERELWTRDFFSPHSSMEFREVYAYKHEVMNIRVNPQAESPFRRRIF</sequence>
<dbReference type="PANTHER" id="PTHR33240">
    <property type="entry name" value="OS08G0508500 PROTEIN"/>
    <property type="match status" value="1"/>
</dbReference>
<reference evidence="2" key="1">
    <citation type="submission" date="2017-07" db="EMBL/GenBank/DDBJ databases">
        <title>Taro Niue Genome Assembly and Annotation.</title>
        <authorList>
            <person name="Atibalentja N."/>
            <person name="Keating K."/>
            <person name="Fields C.J."/>
        </authorList>
    </citation>
    <scope>NUCLEOTIDE SEQUENCE</scope>
    <source>
        <strain evidence="2">Niue_2</strain>
        <tissue evidence="2">Leaf</tissue>
    </source>
</reference>
<keyword evidence="3" id="KW-1185">Reference proteome</keyword>
<feature type="compositionally biased region" description="Low complexity" evidence="1">
    <location>
        <begin position="358"/>
        <end position="368"/>
    </location>
</feature>
<comment type="caution">
    <text evidence="2">The sequence shown here is derived from an EMBL/GenBank/DDBJ whole genome shotgun (WGS) entry which is preliminary data.</text>
</comment>